<dbReference type="InterPro" id="IPR011990">
    <property type="entry name" value="TPR-like_helical_dom_sf"/>
</dbReference>
<keyword evidence="7" id="KW-1185">Reference proteome</keyword>
<evidence type="ECO:0000259" key="5">
    <source>
        <dbReference type="Pfam" id="PF00144"/>
    </source>
</evidence>
<accession>A0A540X3Q0</accession>
<feature type="chain" id="PRO_5021725929" evidence="4">
    <location>
        <begin position="26"/>
        <end position="525"/>
    </location>
</feature>
<dbReference type="InterPro" id="IPR019734">
    <property type="entry name" value="TPR_rpt"/>
</dbReference>
<dbReference type="PROSITE" id="PS50005">
    <property type="entry name" value="TPR"/>
    <property type="match status" value="2"/>
</dbReference>
<dbReference type="RefSeq" id="WP_141642487.1">
    <property type="nucleotide sequence ID" value="NZ_VIFM01000034.1"/>
</dbReference>
<feature type="domain" description="Beta-lactamase-related" evidence="5">
    <location>
        <begin position="71"/>
        <end position="380"/>
    </location>
</feature>
<dbReference type="InterPro" id="IPR001466">
    <property type="entry name" value="Beta-lactam-related"/>
</dbReference>
<feature type="signal peptide" evidence="4">
    <location>
        <begin position="1"/>
        <end position="25"/>
    </location>
</feature>
<evidence type="ECO:0000313" key="6">
    <source>
        <dbReference type="EMBL" id="TQF15865.1"/>
    </source>
</evidence>
<evidence type="ECO:0000256" key="1">
    <source>
        <dbReference type="ARBA" id="ARBA00022737"/>
    </source>
</evidence>
<feature type="repeat" description="TPR" evidence="3">
    <location>
        <begin position="443"/>
        <end position="476"/>
    </location>
</feature>
<sequence>MNPRPSSRLLTVALSGLTALGLLTAADTRKPATQWLARPTEAARIARVEQGLPAVTLPGEAPRQLSLPQWMELYGIPGVSIAVFDQGSLIWAKGYGVKQVGGTDAVTVDTLFQAASISKPVAALAAMHHAEKRKWSLDADINDTLISWKLPDNEFTKEQKVTLRRLLSHSAGTTVSGFPGYSVTGPVPTTQQVLDGEKPANTSAVRVDTVPGTLTRYSGGGTTIVQQMLVDQLKKPFPQIMKETVLAPLGMKHSTYEQPLPKHLASMAASGTYSGGKSVEGRWHVYPEMAPAGLWTTPSDLARVALEMSKATKGQSRRVVSQAMAKQMLTRQSERFGIGFERPSDQDWFGHGGSNEGYRCFLMAFESGSGVAIMTNSDAGSRLFEPIIASVMAEYGWKGYTLAPDNAFTTVDLLTRLKGADAAITWFKARKSAATPEDKQLSPAVLNDIAYSLLRSGKVPDAVKMFEANVELYPQDSNAHDSLGEGYAEAGRKDEAIFRYKKSLELDPKNNNAVMMLEKLGAASK</sequence>
<protein>
    <submittedName>
        <fullName evidence="6">Serine hydrolase</fullName>
    </submittedName>
</protein>
<dbReference type="InterPro" id="IPR050491">
    <property type="entry name" value="AmpC-like"/>
</dbReference>
<dbReference type="Proteomes" id="UP000315369">
    <property type="component" value="Unassembled WGS sequence"/>
</dbReference>
<dbReference type="EMBL" id="VIFM01000034">
    <property type="protein sequence ID" value="TQF15865.1"/>
    <property type="molecule type" value="Genomic_DNA"/>
</dbReference>
<dbReference type="SUPFAM" id="SSF48452">
    <property type="entry name" value="TPR-like"/>
    <property type="match status" value="1"/>
</dbReference>
<dbReference type="Pfam" id="PF00144">
    <property type="entry name" value="Beta-lactamase"/>
    <property type="match status" value="1"/>
</dbReference>
<dbReference type="PROSITE" id="PS50293">
    <property type="entry name" value="TPR_REGION"/>
    <property type="match status" value="1"/>
</dbReference>
<keyword evidence="2 3" id="KW-0802">TPR repeat</keyword>
<comment type="caution">
    <text evidence="6">The sequence shown here is derived from an EMBL/GenBank/DDBJ whole genome shotgun (WGS) entry which is preliminary data.</text>
</comment>
<proteinExistence type="predicted"/>
<evidence type="ECO:0000313" key="7">
    <source>
        <dbReference type="Proteomes" id="UP000315369"/>
    </source>
</evidence>
<dbReference type="Gene3D" id="3.40.710.10">
    <property type="entry name" value="DD-peptidase/beta-lactamase superfamily"/>
    <property type="match status" value="1"/>
</dbReference>
<dbReference type="SUPFAM" id="SSF56601">
    <property type="entry name" value="beta-lactamase/transpeptidase-like"/>
    <property type="match status" value="1"/>
</dbReference>
<name>A0A540X3Q0_9BACT</name>
<dbReference type="Gene3D" id="1.25.40.10">
    <property type="entry name" value="Tetratricopeptide repeat domain"/>
    <property type="match status" value="1"/>
</dbReference>
<evidence type="ECO:0000256" key="2">
    <source>
        <dbReference type="ARBA" id="ARBA00022803"/>
    </source>
</evidence>
<keyword evidence="6" id="KW-0378">Hydrolase</keyword>
<dbReference type="InterPro" id="IPR013105">
    <property type="entry name" value="TPR_2"/>
</dbReference>
<keyword evidence="4" id="KW-0732">Signal</keyword>
<evidence type="ECO:0000256" key="3">
    <source>
        <dbReference type="PROSITE-ProRule" id="PRU00339"/>
    </source>
</evidence>
<dbReference type="PANTHER" id="PTHR46825">
    <property type="entry name" value="D-ALANYL-D-ALANINE-CARBOXYPEPTIDASE/ENDOPEPTIDASE AMPH"/>
    <property type="match status" value="1"/>
</dbReference>
<reference evidence="6 7" key="1">
    <citation type="submission" date="2019-06" db="EMBL/GenBank/DDBJ databases">
        <authorList>
            <person name="Livingstone P."/>
            <person name="Whitworth D."/>
        </authorList>
    </citation>
    <scope>NUCLEOTIDE SEQUENCE [LARGE SCALE GENOMIC DNA]</scope>
    <source>
        <strain evidence="6 7">AM401</strain>
    </source>
</reference>
<dbReference type="Pfam" id="PF07719">
    <property type="entry name" value="TPR_2"/>
    <property type="match status" value="1"/>
</dbReference>
<organism evidence="6 7">
    <name type="scientific">Myxococcus llanfairpwllgwyngyllgogerychwyrndrobwllllantysiliogogogochensis</name>
    <dbReference type="NCBI Taxonomy" id="2590453"/>
    <lineage>
        <taxon>Bacteria</taxon>
        <taxon>Pseudomonadati</taxon>
        <taxon>Myxococcota</taxon>
        <taxon>Myxococcia</taxon>
        <taxon>Myxococcales</taxon>
        <taxon>Cystobacterineae</taxon>
        <taxon>Myxococcaceae</taxon>
        <taxon>Myxococcus</taxon>
    </lineage>
</organism>
<dbReference type="GO" id="GO:0016787">
    <property type="term" value="F:hydrolase activity"/>
    <property type="evidence" value="ECO:0007669"/>
    <property type="project" value="UniProtKB-KW"/>
</dbReference>
<evidence type="ECO:0000256" key="4">
    <source>
        <dbReference type="SAM" id="SignalP"/>
    </source>
</evidence>
<keyword evidence="1" id="KW-0677">Repeat</keyword>
<dbReference type="AlphaFoldDB" id="A0A540X3Q0"/>
<dbReference type="PANTHER" id="PTHR46825:SF12">
    <property type="entry name" value="PENICILLIN-BINDING PROTEIN 4"/>
    <property type="match status" value="1"/>
</dbReference>
<dbReference type="SMART" id="SM00028">
    <property type="entry name" value="TPR"/>
    <property type="match status" value="2"/>
</dbReference>
<dbReference type="OrthoDB" id="5487213at2"/>
<dbReference type="InterPro" id="IPR012338">
    <property type="entry name" value="Beta-lactam/transpept-like"/>
</dbReference>
<feature type="repeat" description="TPR" evidence="3">
    <location>
        <begin position="477"/>
        <end position="510"/>
    </location>
</feature>
<gene>
    <name evidence="6" type="ORF">FJV41_11485</name>
</gene>